<proteinExistence type="predicted"/>
<dbReference type="AlphaFoldDB" id="A0A365QMI9"/>
<keyword evidence="3" id="KW-1185">Reference proteome</keyword>
<comment type="caution">
    <text evidence="2">The sequence shown here is derived from an EMBL/GenBank/DDBJ whole genome shotgun (WGS) entry which is preliminary data.</text>
</comment>
<protein>
    <submittedName>
        <fullName evidence="2">Uncharacterized protein</fullName>
    </submittedName>
</protein>
<name>A0A365QMI9_9BURK</name>
<evidence type="ECO:0000313" key="3">
    <source>
        <dbReference type="Proteomes" id="UP000252458"/>
    </source>
</evidence>
<dbReference type="Proteomes" id="UP000252458">
    <property type="component" value="Unassembled WGS sequence"/>
</dbReference>
<feature type="region of interest" description="Disordered" evidence="1">
    <location>
        <begin position="1"/>
        <end position="48"/>
    </location>
</feature>
<sequence>MAHRNLPGRDGQRRASGNTRALPARAVPTGNRPSSNTRALPARAVPAGNRPSDDIDTLLALAREAGLLVTLDGQIGREKYQSVAGSVLALQRFAAALCARAAPDAPAAVEARRKARPGWPHANRLRNRTCSICAPLHVARQRPRVRRGAGRRHDLRSMLRTG</sequence>
<evidence type="ECO:0000256" key="1">
    <source>
        <dbReference type="SAM" id="MobiDB-lite"/>
    </source>
</evidence>
<dbReference type="EMBL" id="QMFZ01000031">
    <property type="protein sequence ID" value="RBB35071.1"/>
    <property type="molecule type" value="Genomic_DNA"/>
</dbReference>
<accession>A0A365QMI9</accession>
<dbReference type="RefSeq" id="WP_113047151.1">
    <property type="nucleotide sequence ID" value="NZ_QMFZ01000031.1"/>
</dbReference>
<evidence type="ECO:0000313" key="2">
    <source>
        <dbReference type="EMBL" id="RBB35071.1"/>
    </source>
</evidence>
<reference evidence="2 3" key="1">
    <citation type="submission" date="2018-06" db="EMBL/GenBank/DDBJ databases">
        <title>Draft genome sequence of Burkholderia reimsis strain BE51 isolated from a French agricultural soil.</title>
        <authorList>
            <person name="Esmaeel Q."/>
        </authorList>
    </citation>
    <scope>NUCLEOTIDE SEQUENCE [LARGE SCALE GENOMIC DNA]</scope>
    <source>
        <strain evidence="2 3">BE51</strain>
    </source>
</reference>
<gene>
    <name evidence="2" type="ORF">DPV79_29695</name>
</gene>
<organism evidence="2 3">
    <name type="scientific">Burkholderia reimsis</name>
    <dbReference type="NCBI Taxonomy" id="2234132"/>
    <lineage>
        <taxon>Bacteria</taxon>
        <taxon>Pseudomonadati</taxon>
        <taxon>Pseudomonadota</taxon>
        <taxon>Betaproteobacteria</taxon>
        <taxon>Burkholderiales</taxon>
        <taxon>Burkholderiaceae</taxon>
        <taxon>Burkholderia</taxon>
    </lineage>
</organism>